<keyword evidence="2" id="KW-1185">Reference proteome</keyword>
<organism evidence="1 2">
    <name type="scientific">Trifolium medium</name>
    <dbReference type="NCBI Taxonomy" id="97028"/>
    <lineage>
        <taxon>Eukaryota</taxon>
        <taxon>Viridiplantae</taxon>
        <taxon>Streptophyta</taxon>
        <taxon>Embryophyta</taxon>
        <taxon>Tracheophyta</taxon>
        <taxon>Spermatophyta</taxon>
        <taxon>Magnoliopsida</taxon>
        <taxon>eudicotyledons</taxon>
        <taxon>Gunneridae</taxon>
        <taxon>Pentapetalae</taxon>
        <taxon>rosids</taxon>
        <taxon>fabids</taxon>
        <taxon>Fabales</taxon>
        <taxon>Fabaceae</taxon>
        <taxon>Papilionoideae</taxon>
        <taxon>50 kb inversion clade</taxon>
        <taxon>NPAAA clade</taxon>
        <taxon>Hologalegina</taxon>
        <taxon>IRL clade</taxon>
        <taxon>Trifolieae</taxon>
        <taxon>Trifolium</taxon>
    </lineage>
</organism>
<dbReference type="AlphaFoldDB" id="A0A392R3E9"/>
<dbReference type="EMBL" id="LXQA010181028">
    <property type="protein sequence ID" value="MCI30624.1"/>
    <property type="molecule type" value="Genomic_DNA"/>
</dbReference>
<dbReference type="Proteomes" id="UP000265520">
    <property type="component" value="Unassembled WGS sequence"/>
</dbReference>
<sequence length="74" mass="8895">MTEKTSDSFHIYWRWKLLNNFYLCFVNFNAFGRDFVTKNNAFGHHKVTLLPIKNQISFNTPLQYGVQIFQTKFK</sequence>
<protein>
    <submittedName>
        <fullName evidence="1">Uncharacterized protein</fullName>
    </submittedName>
</protein>
<proteinExistence type="predicted"/>
<evidence type="ECO:0000313" key="2">
    <source>
        <dbReference type="Proteomes" id="UP000265520"/>
    </source>
</evidence>
<evidence type="ECO:0000313" key="1">
    <source>
        <dbReference type="EMBL" id="MCI30624.1"/>
    </source>
</evidence>
<reference evidence="1 2" key="1">
    <citation type="journal article" date="2018" name="Front. Plant Sci.">
        <title>Red Clover (Trifolium pratense) and Zigzag Clover (T. medium) - A Picture of Genomic Similarities and Differences.</title>
        <authorList>
            <person name="Dluhosova J."/>
            <person name="Istvanek J."/>
            <person name="Nedelnik J."/>
            <person name="Repkova J."/>
        </authorList>
    </citation>
    <scope>NUCLEOTIDE SEQUENCE [LARGE SCALE GENOMIC DNA]</scope>
    <source>
        <strain evidence="2">cv. 10/8</strain>
        <tissue evidence="1">Leaf</tissue>
    </source>
</reference>
<accession>A0A392R3E9</accession>
<name>A0A392R3E9_9FABA</name>
<comment type="caution">
    <text evidence="1">The sequence shown here is derived from an EMBL/GenBank/DDBJ whole genome shotgun (WGS) entry which is preliminary data.</text>
</comment>